<dbReference type="Proteomes" id="UP000034189">
    <property type="component" value="Chromosome"/>
</dbReference>
<dbReference type="EMBL" id="CP011114">
    <property type="protein sequence ID" value="AKG37359.1"/>
    <property type="molecule type" value="Genomic_DNA"/>
</dbReference>
<reference evidence="1 2" key="1">
    <citation type="submission" date="2015-03" db="EMBL/GenBank/DDBJ databases">
        <authorList>
            <person name="Abdul Halim M."/>
        </authorList>
    </citation>
    <scope>NUCLEOTIDE SEQUENCE [LARGE SCALE GENOMIC DNA]</scope>
    <source>
        <strain evidence="1 2">ATCC 35681</strain>
    </source>
</reference>
<name>A0A0F7FF69_PAEDU</name>
<evidence type="ECO:0000313" key="1">
    <source>
        <dbReference type="EMBL" id="AKG37359.1"/>
    </source>
</evidence>
<accession>A0A0F7FF69</accession>
<dbReference type="HOGENOM" id="CLU_2539365_0_0_9"/>
<dbReference type="PATRIC" id="fig|1333534.5.peg.5495"/>
<reference evidence="1 2" key="2">
    <citation type="journal article" date="2016" name="Genome Announc.">
        <title>Genome Sequence of a Gram-Positive Diazotroph, Paenibacillus durus Type Strain ATCC 35681.</title>
        <authorList>
            <person name="Halim M.A."/>
            <person name="Rahman A.Y."/>
            <person name="Sim K.S."/>
            <person name="Yam H.C."/>
            <person name="Rahim A.A."/>
            <person name="Ghazali A.H."/>
            <person name="Najimudin N."/>
        </authorList>
    </citation>
    <scope>NUCLEOTIDE SEQUENCE [LARGE SCALE GENOMIC DNA]</scope>
    <source>
        <strain evidence="1 2">ATCC 35681</strain>
    </source>
</reference>
<evidence type="ECO:0000313" key="2">
    <source>
        <dbReference type="Proteomes" id="UP000034189"/>
    </source>
</evidence>
<gene>
    <name evidence="1" type="ORF">VK70_25130</name>
</gene>
<sequence>MFFTFSTLAFLVKRDVQAIRTKFYAFPPISIREMNFAEHVPVYEQGRSLNKGNLLISHIIVTKQKQFFTIQIHIVGSFSCNIS</sequence>
<proteinExistence type="predicted"/>
<dbReference type="AlphaFoldDB" id="A0A0F7FF69"/>
<protein>
    <submittedName>
        <fullName evidence="1">Uncharacterized protein</fullName>
    </submittedName>
</protein>
<organism evidence="1 2">
    <name type="scientific">Paenibacillus durus ATCC 35681</name>
    <dbReference type="NCBI Taxonomy" id="1333534"/>
    <lineage>
        <taxon>Bacteria</taxon>
        <taxon>Bacillati</taxon>
        <taxon>Bacillota</taxon>
        <taxon>Bacilli</taxon>
        <taxon>Bacillales</taxon>
        <taxon>Paenibacillaceae</taxon>
        <taxon>Paenibacillus</taxon>
    </lineage>
</organism>